<protein>
    <submittedName>
        <fullName evidence="10">AI-2E family transporter</fullName>
    </submittedName>
</protein>
<dbReference type="Pfam" id="PF01594">
    <property type="entry name" value="AI-2E_transport"/>
    <property type="match status" value="1"/>
</dbReference>
<keyword evidence="11" id="KW-1185">Reference proteome</keyword>
<reference evidence="10" key="1">
    <citation type="submission" date="2022-06" db="EMBL/GenBank/DDBJ databases">
        <title>Draft genome sequence of Streptomyces sp. RB6PN25 isolated from peat swamp forest in Thailand.</title>
        <authorList>
            <person name="Duangmal K."/>
            <person name="Klaysubun C."/>
        </authorList>
    </citation>
    <scope>NUCLEOTIDE SEQUENCE</scope>
    <source>
        <strain evidence="10">RB6PN25</strain>
    </source>
</reference>
<evidence type="ECO:0000256" key="6">
    <source>
        <dbReference type="ARBA" id="ARBA00022989"/>
    </source>
</evidence>
<comment type="caution">
    <text evidence="10">The sequence shown here is derived from an EMBL/GenBank/DDBJ whole genome shotgun (WGS) entry which is preliminary data.</text>
</comment>
<evidence type="ECO:0000256" key="4">
    <source>
        <dbReference type="ARBA" id="ARBA00022475"/>
    </source>
</evidence>
<keyword evidence="6 9" id="KW-1133">Transmembrane helix</keyword>
<feature type="transmembrane region" description="Helical" evidence="9">
    <location>
        <begin position="289"/>
        <end position="312"/>
    </location>
</feature>
<evidence type="ECO:0000256" key="5">
    <source>
        <dbReference type="ARBA" id="ARBA00022692"/>
    </source>
</evidence>
<feature type="transmembrane region" description="Helical" evidence="9">
    <location>
        <begin position="171"/>
        <end position="190"/>
    </location>
</feature>
<dbReference type="PANTHER" id="PTHR21716:SF53">
    <property type="entry name" value="PERMEASE PERM-RELATED"/>
    <property type="match status" value="1"/>
</dbReference>
<name>A0ABT1Q279_9ACTN</name>
<comment type="similarity">
    <text evidence="2">Belongs to the autoinducer-2 exporter (AI-2E) (TC 2.A.86) family.</text>
</comment>
<feature type="transmembrane region" description="Helical" evidence="9">
    <location>
        <begin position="55"/>
        <end position="72"/>
    </location>
</feature>
<gene>
    <name evidence="10" type="ORF">NGB36_26180</name>
</gene>
<feature type="transmembrane region" description="Helical" evidence="9">
    <location>
        <begin position="229"/>
        <end position="248"/>
    </location>
</feature>
<evidence type="ECO:0000256" key="8">
    <source>
        <dbReference type="SAM" id="MobiDB-lite"/>
    </source>
</evidence>
<accession>A0ABT1Q279</accession>
<keyword evidence="3" id="KW-0813">Transport</keyword>
<feature type="transmembrane region" description="Helical" evidence="9">
    <location>
        <begin position="84"/>
        <end position="109"/>
    </location>
</feature>
<keyword evidence="5 9" id="KW-0812">Transmembrane</keyword>
<keyword evidence="7 9" id="KW-0472">Membrane</keyword>
<evidence type="ECO:0000256" key="3">
    <source>
        <dbReference type="ARBA" id="ARBA00022448"/>
    </source>
</evidence>
<evidence type="ECO:0000256" key="7">
    <source>
        <dbReference type="ARBA" id="ARBA00023136"/>
    </source>
</evidence>
<dbReference type="EMBL" id="JANFNG010000028">
    <property type="protein sequence ID" value="MCQ4083979.1"/>
    <property type="molecule type" value="Genomic_DNA"/>
</dbReference>
<dbReference type="Proteomes" id="UP001057702">
    <property type="component" value="Unassembled WGS sequence"/>
</dbReference>
<feature type="transmembrane region" description="Helical" evidence="9">
    <location>
        <begin position="31"/>
        <end position="49"/>
    </location>
</feature>
<feature type="transmembrane region" description="Helical" evidence="9">
    <location>
        <begin position="324"/>
        <end position="357"/>
    </location>
</feature>
<keyword evidence="4" id="KW-1003">Cell membrane</keyword>
<dbReference type="RefSeq" id="WP_255923014.1">
    <property type="nucleotide sequence ID" value="NZ_JANFNG010000028.1"/>
</dbReference>
<organism evidence="10 11">
    <name type="scientific">Streptomyces humicola</name>
    <dbReference type="NCBI Taxonomy" id="2953240"/>
    <lineage>
        <taxon>Bacteria</taxon>
        <taxon>Bacillati</taxon>
        <taxon>Actinomycetota</taxon>
        <taxon>Actinomycetes</taxon>
        <taxon>Kitasatosporales</taxon>
        <taxon>Streptomycetaceae</taxon>
        <taxon>Streptomyces</taxon>
    </lineage>
</organism>
<evidence type="ECO:0000256" key="1">
    <source>
        <dbReference type="ARBA" id="ARBA00004651"/>
    </source>
</evidence>
<sequence length="369" mass="39089">MDRARSAAAVQATPRGDDESVSRGLRKAAGYAWRLLVVGVLVYETFTILGRFQLVAVAVFLALVVTSALRPLTDLMGRHLPRSLAVVLALLGSLLLLFALLSLAGYLVAGESAKLATEFRGGIGQIERWLERPPFRISPRTLSDLQGKIGSFISSHRSLLVSSALTGASRVVEAATGAALALFCSIFFIYSGERLWHWFHLQLPRTSRSAWDRAGRAAWTTFAGYTRGIIIVAVTNAVLVGVALSLLRVPLALPLAVLEFFASFVPLVGSPIALAVASVVALAGRGPIIAVVVLLLIVIIGQIEGHVLHPLVMAWAVRLHPVVIAVSVVAGGIVAGVIGAVVAVPMLSVAWAVVCALRDRSPNPRSGHH</sequence>
<comment type="subcellular location">
    <subcellularLocation>
        <location evidence="1">Cell membrane</location>
        <topology evidence="1">Multi-pass membrane protein</topology>
    </subcellularLocation>
</comment>
<evidence type="ECO:0000256" key="2">
    <source>
        <dbReference type="ARBA" id="ARBA00009773"/>
    </source>
</evidence>
<dbReference type="InterPro" id="IPR002549">
    <property type="entry name" value="AI-2E-like"/>
</dbReference>
<proteinExistence type="inferred from homology"/>
<evidence type="ECO:0000313" key="10">
    <source>
        <dbReference type="EMBL" id="MCQ4083979.1"/>
    </source>
</evidence>
<dbReference type="PANTHER" id="PTHR21716">
    <property type="entry name" value="TRANSMEMBRANE PROTEIN"/>
    <property type="match status" value="1"/>
</dbReference>
<feature type="region of interest" description="Disordered" evidence="8">
    <location>
        <begin position="1"/>
        <end position="21"/>
    </location>
</feature>
<evidence type="ECO:0000256" key="9">
    <source>
        <dbReference type="SAM" id="Phobius"/>
    </source>
</evidence>
<evidence type="ECO:0000313" key="11">
    <source>
        <dbReference type="Proteomes" id="UP001057702"/>
    </source>
</evidence>
<feature type="transmembrane region" description="Helical" evidence="9">
    <location>
        <begin position="260"/>
        <end position="282"/>
    </location>
</feature>